<sequence>MRFVLASASPARLAVLRAAGVDPDVVVSGVDEEAVTAALSDPTPAELVTALARAKAEDVAGRVSSGDTADPTAAADTPATTDTVVVGCDSMLFIGGELVGKPGTVDAARARWRNMAGGTGELLTGHAVVRLRNGDVVARAEGTRATTVRFSTPSAEELDAYLATGEPLAVAGAFTLDGLGGWFVEGVDGDPSSVIGISLPLTRRLLAEVGVSVPHLWSESAPR</sequence>
<gene>
    <name evidence="5" type="ORF">MINT15_21750</name>
</gene>
<dbReference type="Gene3D" id="3.90.950.10">
    <property type="match status" value="1"/>
</dbReference>
<evidence type="ECO:0000313" key="5">
    <source>
        <dbReference type="EMBL" id="KHF43870.1"/>
    </source>
</evidence>
<evidence type="ECO:0000256" key="4">
    <source>
        <dbReference type="SAM" id="MobiDB-lite"/>
    </source>
</evidence>
<evidence type="ECO:0000256" key="1">
    <source>
        <dbReference type="ARBA" id="ARBA00001968"/>
    </source>
</evidence>
<comment type="cofactor">
    <cofactor evidence="1 3">
        <name>a divalent metal cation</name>
        <dbReference type="ChEBI" id="CHEBI:60240"/>
    </cofactor>
</comment>
<dbReference type="AlphaFoldDB" id="A0A837D8J4"/>
<reference evidence="5 6" key="1">
    <citation type="submission" date="2014-10" db="EMBL/GenBank/DDBJ databases">
        <title>Genome sequence of Micropolyspora internatus JCM3315.</title>
        <authorList>
            <person name="Shin S.-K."/>
            <person name="Yi H."/>
        </authorList>
    </citation>
    <scope>NUCLEOTIDE SEQUENCE [LARGE SCALE GENOMIC DNA]</scope>
    <source>
        <strain evidence="5 6">JCM 3315</strain>
    </source>
</reference>
<feature type="compositionally biased region" description="Low complexity" evidence="4">
    <location>
        <begin position="67"/>
        <end position="78"/>
    </location>
</feature>
<comment type="function">
    <text evidence="3">Nucleoside triphosphate pyrophosphatase. May have a dual role in cell division arrest and in preventing the incorporation of modified nucleotides into cellular nucleic acids.</text>
</comment>
<dbReference type="InterPro" id="IPR003697">
    <property type="entry name" value="Maf-like"/>
</dbReference>
<feature type="active site" description="Proton acceptor" evidence="3">
    <location>
        <position position="89"/>
    </location>
</feature>
<dbReference type="GO" id="GO:0009117">
    <property type="term" value="P:nucleotide metabolic process"/>
    <property type="evidence" value="ECO:0007669"/>
    <property type="project" value="UniProtKB-KW"/>
</dbReference>
<comment type="similarity">
    <text evidence="3">Belongs to the Maf family.</text>
</comment>
<keyword evidence="3" id="KW-0546">Nucleotide metabolism</keyword>
<comment type="catalytic activity">
    <reaction evidence="3">
        <text>a 2'-deoxyribonucleoside 5'-triphosphate + H2O = a 2'-deoxyribonucleoside 5'-phosphate + diphosphate + H(+)</text>
        <dbReference type="Rhea" id="RHEA:44644"/>
        <dbReference type="ChEBI" id="CHEBI:15377"/>
        <dbReference type="ChEBI" id="CHEBI:15378"/>
        <dbReference type="ChEBI" id="CHEBI:33019"/>
        <dbReference type="ChEBI" id="CHEBI:61560"/>
        <dbReference type="ChEBI" id="CHEBI:65317"/>
        <dbReference type="EC" id="3.6.1.9"/>
    </reaction>
</comment>
<dbReference type="GO" id="GO:0047429">
    <property type="term" value="F:nucleoside triphosphate diphosphatase activity"/>
    <property type="evidence" value="ECO:0007669"/>
    <property type="project" value="UniProtKB-EC"/>
</dbReference>
<evidence type="ECO:0000256" key="2">
    <source>
        <dbReference type="ARBA" id="ARBA00022801"/>
    </source>
</evidence>
<dbReference type="NCBIfam" id="TIGR00172">
    <property type="entry name" value="maf"/>
    <property type="match status" value="1"/>
</dbReference>
<dbReference type="CDD" id="cd00555">
    <property type="entry name" value="Maf"/>
    <property type="match status" value="1"/>
</dbReference>
<comment type="subcellular location">
    <subcellularLocation>
        <location evidence="3">Cytoplasm</location>
    </subcellularLocation>
</comment>
<dbReference type="EC" id="3.6.1.9" evidence="3"/>
<dbReference type="Pfam" id="PF02545">
    <property type="entry name" value="Maf"/>
    <property type="match status" value="1"/>
</dbReference>
<dbReference type="Proteomes" id="UP000030848">
    <property type="component" value="Unassembled WGS sequence"/>
</dbReference>
<evidence type="ECO:0000256" key="3">
    <source>
        <dbReference type="HAMAP-Rule" id="MF_00528"/>
    </source>
</evidence>
<dbReference type="OrthoDB" id="3527985at2"/>
<name>A0A837D8J4_9PSEU</name>
<dbReference type="GO" id="GO:0005737">
    <property type="term" value="C:cytoplasm"/>
    <property type="evidence" value="ECO:0007669"/>
    <property type="project" value="UniProtKB-SubCell"/>
</dbReference>
<comment type="caution">
    <text evidence="3">Lacks conserved residue(s) required for the propagation of feature annotation.</text>
</comment>
<dbReference type="PANTHER" id="PTHR43213">
    <property type="entry name" value="BIFUNCTIONAL DTTP/UTP PYROPHOSPHATASE/METHYLTRANSFERASE PROTEIN-RELATED"/>
    <property type="match status" value="1"/>
</dbReference>
<keyword evidence="2 3" id="KW-0378">Hydrolase</keyword>
<evidence type="ECO:0000313" key="6">
    <source>
        <dbReference type="Proteomes" id="UP000030848"/>
    </source>
</evidence>
<dbReference type="RefSeq" id="WP_037310740.1">
    <property type="nucleotide sequence ID" value="NZ_CALJZO010000063.1"/>
</dbReference>
<dbReference type="PIRSF" id="PIRSF006305">
    <property type="entry name" value="Maf"/>
    <property type="match status" value="1"/>
</dbReference>
<organism evidence="5 6">
    <name type="scientific">Saccharomonospora viridis</name>
    <dbReference type="NCBI Taxonomy" id="1852"/>
    <lineage>
        <taxon>Bacteria</taxon>
        <taxon>Bacillati</taxon>
        <taxon>Actinomycetota</taxon>
        <taxon>Actinomycetes</taxon>
        <taxon>Pseudonocardiales</taxon>
        <taxon>Pseudonocardiaceae</taxon>
        <taxon>Saccharomonospora</taxon>
    </lineage>
</organism>
<dbReference type="PANTHER" id="PTHR43213:SF5">
    <property type="entry name" value="BIFUNCTIONAL DTTP_UTP PYROPHOSPHATASE_METHYLTRANSFERASE PROTEIN-RELATED"/>
    <property type="match status" value="1"/>
</dbReference>
<protein>
    <recommendedName>
        <fullName evidence="3">Nucleoside triphosphate pyrophosphatase</fullName>
        <ecNumber evidence="3">3.6.1.9</ecNumber>
    </recommendedName>
    <alternativeName>
        <fullName evidence="3">Nucleotide pyrophosphatase</fullName>
        <shortName evidence="3">Nucleotide PPase</shortName>
    </alternativeName>
</protein>
<comment type="catalytic activity">
    <reaction evidence="3">
        <text>a ribonucleoside 5'-triphosphate + H2O = a ribonucleoside 5'-phosphate + diphosphate + H(+)</text>
        <dbReference type="Rhea" id="RHEA:23996"/>
        <dbReference type="ChEBI" id="CHEBI:15377"/>
        <dbReference type="ChEBI" id="CHEBI:15378"/>
        <dbReference type="ChEBI" id="CHEBI:33019"/>
        <dbReference type="ChEBI" id="CHEBI:58043"/>
        <dbReference type="ChEBI" id="CHEBI:61557"/>
        <dbReference type="EC" id="3.6.1.9"/>
    </reaction>
</comment>
<dbReference type="SUPFAM" id="SSF52972">
    <property type="entry name" value="ITPase-like"/>
    <property type="match status" value="1"/>
</dbReference>
<dbReference type="EMBL" id="JRZE01000004">
    <property type="protein sequence ID" value="KHF43870.1"/>
    <property type="molecule type" value="Genomic_DNA"/>
</dbReference>
<feature type="region of interest" description="Disordered" evidence="4">
    <location>
        <begin position="59"/>
        <end position="78"/>
    </location>
</feature>
<proteinExistence type="inferred from homology"/>
<keyword evidence="3" id="KW-0963">Cytoplasm</keyword>
<dbReference type="HAMAP" id="MF_00528">
    <property type="entry name" value="Maf"/>
    <property type="match status" value="1"/>
</dbReference>
<comment type="caution">
    <text evidence="5">The sequence shown here is derived from an EMBL/GenBank/DDBJ whole genome shotgun (WGS) entry which is preliminary data.</text>
</comment>
<accession>A0A837D8J4</accession>
<dbReference type="InterPro" id="IPR029001">
    <property type="entry name" value="ITPase-like_fam"/>
</dbReference>